<dbReference type="EMBL" id="CAJHJT010000001">
    <property type="protein sequence ID" value="CAD6995591.1"/>
    <property type="molecule type" value="Genomic_DNA"/>
</dbReference>
<dbReference type="FunFam" id="1.20.900.10:FF:000021">
    <property type="entry name" value="FERM, RhoGEF and pleckstrin domain-containing protein 1"/>
    <property type="match status" value="1"/>
</dbReference>
<dbReference type="Proteomes" id="UP000606786">
    <property type="component" value="Unassembled WGS sequence"/>
</dbReference>
<dbReference type="AlphaFoldDB" id="A0A811U9S8"/>
<feature type="compositionally biased region" description="Low complexity" evidence="1">
    <location>
        <begin position="22"/>
        <end position="31"/>
    </location>
</feature>
<dbReference type="PROSITE" id="PS50003">
    <property type="entry name" value="PH_DOMAIN"/>
    <property type="match status" value="2"/>
</dbReference>
<accession>A0A811U9S8</accession>
<dbReference type="InterPro" id="IPR000219">
    <property type="entry name" value="DH_dom"/>
</dbReference>
<proteinExistence type="predicted"/>
<feature type="region of interest" description="Disordered" evidence="1">
    <location>
        <begin position="1"/>
        <end position="33"/>
    </location>
</feature>
<dbReference type="InterPro" id="IPR051835">
    <property type="entry name" value="RAC1-GEF"/>
</dbReference>
<dbReference type="PANTHER" id="PTHR45858">
    <property type="entry name" value="FERM DOMAIN CONTAINING PROTEIN"/>
    <property type="match status" value="1"/>
</dbReference>
<evidence type="ECO:0000256" key="1">
    <source>
        <dbReference type="SAM" id="MobiDB-lite"/>
    </source>
</evidence>
<feature type="domain" description="DH" evidence="3">
    <location>
        <begin position="85"/>
        <end position="269"/>
    </location>
</feature>
<dbReference type="CDD" id="cd00160">
    <property type="entry name" value="RhoGEF"/>
    <property type="match status" value="1"/>
</dbReference>
<dbReference type="CDD" id="cd13235">
    <property type="entry name" value="PH2_FARP1-like"/>
    <property type="match status" value="1"/>
</dbReference>
<protein>
    <submittedName>
        <fullName evidence="4">(Mediterranean fruit fly) hypothetical protein</fullName>
    </submittedName>
</protein>
<dbReference type="Pfam" id="PF00169">
    <property type="entry name" value="PH"/>
    <property type="match status" value="1"/>
</dbReference>
<dbReference type="Pfam" id="PF00621">
    <property type="entry name" value="RhoGEF"/>
    <property type="match status" value="1"/>
</dbReference>
<dbReference type="FunFam" id="2.30.29.30:FF:000046">
    <property type="entry name" value="FERM, RhoGEF and pleckstrin domain-containing protein 1"/>
    <property type="match status" value="1"/>
</dbReference>
<feature type="compositionally biased region" description="Low complexity" evidence="1">
    <location>
        <begin position="59"/>
        <end position="68"/>
    </location>
</feature>
<dbReference type="SMART" id="SM00233">
    <property type="entry name" value="PH"/>
    <property type="match status" value="2"/>
</dbReference>
<dbReference type="InterPro" id="IPR011993">
    <property type="entry name" value="PH-like_dom_sf"/>
</dbReference>
<evidence type="ECO:0000259" key="2">
    <source>
        <dbReference type="PROSITE" id="PS50003"/>
    </source>
</evidence>
<name>A0A811U9S8_CERCA</name>
<dbReference type="PANTHER" id="PTHR45858:SF5">
    <property type="entry name" value="MOESIN_EZRIN_RADIXIN HOMOLOG 1"/>
    <property type="match status" value="1"/>
</dbReference>
<comment type="caution">
    <text evidence="4">The sequence shown here is derived from an EMBL/GenBank/DDBJ whole genome shotgun (WGS) entry which is preliminary data.</text>
</comment>
<dbReference type="InterPro" id="IPR035899">
    <property type="entry name" value="DBL_dom_sf"/>
</dbReference>
<keyword evidence="5" id="KW-1185">Reference proteome</keyword>
<dbReference type="SUPFAM" id="SSF50729">
    <property type="entry name" value="PH domain-like"/>
    <property type="match status" value="2"/>
</dbReference>
<dbReference type="GO" id="GO:0005085">
    <property type="term" value="F:guanyl-nucleotide exchange factor activity"/>
    <property type="evidence" value="ECO:0007669"/>
    <property type="project" value="InterPro"/>
</dbReference>
<dbReference type="SUPFAM" id="SSF48065">
    <property type="entry name" value="DBL homology domain (DH-domain)"/>
    <property type="match status" value="1"/>
</dbReference>
<sequence>MSLDRRGEVGTPQNRYDLTLGSDKSSSLSRSEAGTYDVIQAEIQHAKRHELPTCVAMSNNNNGPNAGNSVDVENDSKKRKWPTEKSYFLAKELLMTERTYKKDLEILNKSFRQELYSEDIDNLQPLFDFLDSMAQHHNTFLREIEHRMVLWEGRGTHDTHRIGDVMMKNIAVLPIYDEYVQSHMEILYCMNEVFETDNRFQQTYKDFEQRKLCYLPIGELLLKPLNRILHYQLILERLCDFYTEEHIDYCDCQAVYHILLRTTKQIREQLPESENFVQLCELQRDISGFDKLVQNQRRLIRQGCLLKHSKRGLQQRMFFLFSDILLYGTKSPVDQSFRIFGHVPVRSLLTENAEHNTFSIFGGQCAITVSAGTTAEKTLWLAELSKAAADIKNKPPAQLTLTSLKNCSSSEEGLDLCGLTNGLTAQHIQQQQQQNLQNKTPPSRSNTALHVCWHRGATVGLGDHLISAENQLSGYLLRKFKNSSGWQKLWVVFTSFCLYFYKSYQDEFALASLPLLGYSVGPPGHQDAVQKEFVFKLSFKNHVYFFRAESVHTYNRWLEVLRSTTQTQDFKNINTTTVH</sequence>
<feature type="domain" description="PH" evidence="2">
    <location>
        <begin position="469"/>
        <end position="566"/>
    </location>
</feature>
<evidence type="ECO:0000313" key="4">
    <source>
        <dbReference type="EMBL" id="CAD6995591.1"/>
    </source>
</evidence>
<dbReference type="PROSITE" id="PS50010">
    <property type="entry name" value="DH_2"/>
    <property type="match status" value="1"/>
</dbReference>
<dbReference type="OrthoDB" id="9990815at2759"/>
<dbReference type="SMART" id="SM00325">
    <property type="entry name" value="RhoGEF"/>
    <property type="match status" value="1"/>
</dbReference>
<evidence type="ECO:0000313" key="5">
    <source>
        <dbReference type="Proteomes" id="UP000606786"/>
    </source>
</evidence>
<organism evidence="4 5">
    <name type="scientific">Ceratitis capitata</name>
    <name type="common">Mediterranean fruit fly</name>
    <name type="synonym">Tephritis capitata</name>
    <dbReference type="NCBI Taxonomy" id="7213"/>
    <lineage>
        <taxon>Eukaryota</taxon>
        <taxon>Metazoa</taxon>
        <taxon>Ecdysozoa</taxon>
        <taxon>Arthropoda</taxon>
        <taxon>Hexapoda</taxon>
        <taxon>Insecta</taxon>
        <taxon>Pterygota</taxon>
        <taxon>Neoptera</taxon>
        <taxon>Endopterygota</taxon>
        <taxon>Diptera</taxon>
        <taxon>Brachycera</taxon>
        <taxon>Muscomorpha</taxon>
        <taxon>Tephritoidea</taxon>
        <taxon>Tephritidae</taxon>
        <taxon>Ceratitis</taxon>
        <taxon>Ceratitis</taxon>
    </lineage>
</organism>
<gene>
    <name evidence="4" type="ORF">CCAP1982_LOCUS4300</name>
</gene>
<reference evidence="4" key="1">
    <citation type="submission" date="2020-11" db="EMBL/GenBank/DDBJ databases">
        <authorList>
            <person name="Whitehead M."/>
        </authorList>
    </citation>
    <scope>NUCLEOTIDE SEQUENCE</scope>
    <source>
        <strain evidence="4">EGII</strain>
    </source>
</reference>
<dbReference type="InterPro" id="IPR001849">
    <property type="entry name" value="PH_domain"/>
</dbReference>
<feature type="domain" description="PH" evidence="2">
    <location>
        <begin position="298"/>
        <end position="389"/>
    </location>
</feature>
<evidence type="ECO:0000259" key="3">
    <source>
        <dbReference type="PROSITE" id="PS50010"/>
    </source>
</evidence>
<dbReference type="Gene3D" id="1.20.900.10">
    <property type="entry name" value="Dbl homology (DH) domain"/>
    <property type="match status" value="1"/>
</dbReference>
<feature type="region of interest" description="Disordered" evidence="1">
    <location>
        <begin position="58"/>
        <end position="77"/>
    </location>
</feature>
<dbReference type="Gene3D" id="2.30.29.30">
    <property type="entry name" value="Pleckstrin-homology domain (PH domain)/Phosphotyrosine-binding domain (PTB)"/>
    <property type="match status" value="2"/>
</dbReference>